<proteinExistence type="predicted"/>
<dbReference type="PANTHER" id="PTHR23333:SF4">
    <property type="entry name" value="UBX DOMAIN-CONTAINING PROTEIN 11"/>
    <property type="match status" value="1"/>
</dbReference>
<evidence type="ECO:0000256" key="5">
    <source>
        <dbReference type="ARBA" id="ARBA00059434"/>
    </source>
</evidence>
<dbReference type="EMBL" id="CASHTH010003463">
    <property type="protein sequence ID" value="CAI8045318.1"/>
    <property type="molecule type" value="Genomic_DNA"/>
</dbReference>
<protein>
    <recommendedName>
        <fullName evidence="7">UBX domain-containing protein 11</fullName>
    </recommendedName>
    <alternativeName>
        <fullName evidence="9">Socius</fullName>
    </alternativeName>
    <alternativeName>
        <fullName evidence="8">UBX domain-containing protein 5</fullName>
    </alternativeName>
</protein>
<keyword evidence="2" id="KW-0963">Cytoplasm</keyword>
<feature type="domain" description="SEP" evidence="11">
    <location>
        <begin position="190"/>
        <end position="254"/>
    </location>
</feature>
<comment type="function">
    <text evidence="5">May be involved in the reorganization of actin cytoskeleton mediated by RND1, RND2 and RND3. Promotes RHOA activation mediated by GNA12 and GNA13.</text>
</comment>
<gene>
    <name evidence="12" type="ORF">GBAR_LOCUS25071</name>
</gene>
<reference evidence="12" key="1">
    <citation type="submission" date="2023-03" db="EMBL/GenBank/DDBJ databases">
        <authorList>
            <person name="Steffen K."/>
            <person name="Cardenas P."/>
        </authorList>
    </citation>
    <scope>NUCLEOTIDE SEQUENCE</scope>
</reference>
<dbReference type="SUPFAM" id="SSF102848">
    <property type="entry name" value="NSFL1 (p97 ATPase) cofactor p47, SEP domain"/>
    <property type="match status" value="1"/>
</dbReference>
<evidence type="ECO:0000256" key="6">
    <source>
        <dbReference type="ARBA" id="ARBA00062345"/>
    </source>
</evidence>
<feature type="region of interest" description="Disordered" evidence="10">
    <location>
        <begin position="1"/>
        <end position="44"/>
    </location>
</feature>
<dbReference type="Gene3D" id="3.10.20.90">
    <property type="entry name" value="Phosphatidylinositol 3-kinase Catalytic Subunit, Chain A, domain 1"/>
    <property type="match status" value="1"/>
</dbReference>
<dbReference type="Proteomes" id="UP001174909">
    <property type="component" value="Unassembled WGS sequence"/>
</dbReference>
<dbReference type="InterPro" id="IPR012989">
    <property type="entry name" value="SEP_domain"/>
</dbReference>
<evidence type="ECO:0000313" key="13">
    <source>
        <dbReference type="Proteomes" id="UP001174909"/>
    </source>
</evidence>
<evidence type="ECO:0000256" key="10">
    <source>
        <dbReference type="SAM" id="MobiDB-lite"/>
    </source>
</evidence>
<dbReference type="PROSITE" id="PS51399">
    <property type="entry name" value="SEP"/>
    <property type="match status" value="1"/>
</dbReference>
<dbReference type="GO" id="GO:0005856">
    <property type="term" value="C:cytoskeleton"/>
    <property type="evidence" value="ECO:0007669"/>
    <property type="project" value="UniProtKB-SubCell"/>
</dbReference>
<sequence length="455" mass="49677">MSSPSSTLKKVKRSPLPGACRVPFRKTEAAVPPANTSPPPSDSDLLASMAARLAQAEAQLVTTRQEVREKEGRIRELERRLSAPTPPLPHSHGTPHDNHDDLLRKKCDILQKQIQEMEEFLNDYGMIWMGSEGVRGHKEGVWLPDSSLPRNMFAVDFDLIVRNVESLNALAGEGSTAISTTPRGATLRRTESVPLTLYANGLVMFQGPFRPFSDPHTQQCVQDLMDGYFPSELQSQFPDGVPFKLTDQRHMTYEPPNSWGAGVHGSGQKLGGQARPSKLSSPHTTSKLPGPRLSADQFLARLPPCVIRGGRVLDIRSEVSATLKGPFQPSSSSSVTLLQTPALDQLRTRVGSPSLTTLKVRSESGDHTYLMKMKTGDTIGDVWTHLLSQTPPTSIPTSPAYQLVGGVTHQVYSDLSASLAECGLVPNATLYITKTANDKHKSSQNTDFQRNSNIS</sequence>
<evidence type="ECO:0000256" key="1">
    <source>
        <dbReference type="ARBA" id="ARBA00004245"/>
    </source>
</evidence>
<dbReference type="FunFam" id="3.30.420.210:FF:000003">
    <property type="entry name" value="UBX domain protein 11"/>
    <property type="match status" value="1"/>
</dbReference>
<feature type="region of interest" description="Disordered" evidence="10">
    <location>
        <begin position="254"/>
        <end position="291"/>
    </location>
</feature>
<evidence type="ECO:0000256" key="7">
    <source>
        <dbReference type="ARBA" id="ARBA00073759"/>
    </source>
</evidence>
<evidence type="ECO:0000256" key="3">
    <source>
        <dbReference type="ARBA" id="ARBA00023054"/>
    </source>
</evidence>
<feature type="compositionally biased region" description="Basic and acidic residues" evidence="10">
    <location>
        <begin position="65"/>
        <end position="81"/>
    </location>
</feature>
<evidence type="ECO:0000313" key="12">
    <source>
        <dbReference type="EMBL" id="CAI8045318.1"/>
    </source>
</evidence>
<comment type="subcellular location">
    <subcellularLocation>
        <location evidence="1">Cytoplasm</location>
        <location evidence="1">Cytoskeleton</location>
    </subcellularLocation>
</comment>
<keyword evidence="13" id="KW-1185">Reference proteome</keyword>
<keyword evidence="4" id="KW-0206">Cytoskeleton</keyword>
<evidence type="ECO:0000256" key="9">
    <source>
        <dbReference type="ARBA" id="ARBA00081109"/>
    </source>
</evidence>
<comment type="subunit">
    <text evidence="6">Interacts with GNA12, GNA13, RND1, RND2 and RND3.</text>
</comment>
<dbReference type="InterPro" id="IPR036241">
    <property type="entry name" value="NSFL1C_SEP_dom_sf"/>
</dbReference>
<dbReference type="Gene3D" id="3.30.420.210">
    <property type="entry name" value="SEP domain"/>
    <property type="match status" value="1"/>
</dbReference>
<dbReference type="GO" id="GO:0043130">
    <property type="term" value="F:ubiquitin binding"/>
    <property type="evidence" value="ECO:0007669"/>
    <property type="project" value="TreeGrafter"/>
</dbReference>
<dbReference type="AlphaFoldDB" id="A0AA35TD03"/>
<feature type="region of interest" description="Disordered" evidence="10">
    <location>
        <begin position="62"/>
        <end position="101"/>
    </location>
</feature>
<dbReference type="Pfam" id="PF08059">
    <property type="entry name" value="SEP"/>
    <property type="match status" value="1"/>
</dbReference>
<dbReference type="SUPFAM" id="SSF54236">
    <property type="entry name" value="Ubiquitin-like"/>
    <property type="match status" value="1"/>
</dbReference>
<dbReference type="GO" id="GO:0043161">
    <property type="term" value="P:proteasome-mediated ubiquitin-dependent protein catabolic process"/>
    <property type="evidence" value="ECO:0007669"/>
    <property type="project" value="TreeGrafter"/>
</dbReference>
<organism evidence="12 13">
    <name type="scientific">Geodia barretti</name>
    <name type="common">Barrett's horny sponge</name>
    <dbReference type="NCBI Taxonomy" id="519541"/>
    <lineage>
        <taxon>Eukaryota</taxon>
        <taxon>Metazoa</taxon>
        <taxon>Porifera</taxon>
        <taxon>Demospongiae</taxon>
        <taxon>Heteroscleromorpha</taxon>
        <taxon>Tetractinellida</taxon>
        <taxon>Astrophorina</taxon>
        <taxon>Geodiidae</taxon>
        <taxon>Geodia</taxon>
    </lineage>
</organism>
<evidence type="ECO:0000259" key="11">
    <source>
        <dbReference type="PROSITE" id="PS51399"/>
    </source>
</evidence>
<accession>A0AA35TD03</accession>
<evidence type="ECO:0000256" key="8">
    <source>
        <dbReference type="ARBA" id="ARBA00075811"/>
    </source>
</evidence>
<evidence type="ECO:0000256" key="2">
    <source>
        <dbReference type="ARBA" id="ARBA00022490"/>
    </source>
</evidence>
<dbReference type="InterPro" id="IPR029071">
    <property type="entry name" value="Ubiquitin-like_domsf"/>
</dbReference>
<dbReference type="PANTHER" id="PTHR23333">
    <property type="entry name" value="UBX DOMAIN CONTAINING PROTEIN"/>
    <property type="match status" value="1"/>
</dbReference>
<keyword evidence="3" id="KW-0175">Coiled coil</keyword>
<name>A0AA35TD03_GEOBA</name>
<comment type="caution">
    <text evidence="12">The sequence shown here is derived from an EMBL/GenBank/DDBJ whole genome shotgun (WGS) entry which is preliminary data.</text>
</comment>
<evidence type="ECO:0000256" key="4">
    <source>
        <dbReference type="ARBA" id="ARBA00023212"/>
    </source>
</evidence>
<feature type="compositionally biased region" description="Polar residues" evidence="10">
    <location>
        <begin position="278"/>
        <end position="287"/>
    </location>
</feature>